<feature type="domain" description="DUF2207" evidence="4">
    <location>
        <begin position="57"/>
        <end position="226"/>
    </location>
</feature>
<evidence type="ECO:0000313" key="6">
    <source>
        <dbReference type="EMBL" id="MBO1804625.1"/>
    </source>
</evidence>
<comment type="caution">
    <text evidence="6">The sequence shown here is derived from an EMBL/GenBank/DDBJ whole genome shotgun (WGS) entry which is preliminary data.</text>
</comment>
<keyword evidence="3" id="KW-0732">Signal</keyword>
<evidence type="ECO:0000313" key="7">
    <source>
        <dbReference type="Proteomes" id="UP000664398"/>
    </source>
</evidence>
<sequence>MRTLTRALAVCAAAVLLALGLGTGSGAEAARADVSDFSYDRWSVRYLIEADESGRAVAHVTETLTARFPDFDQNRGLVRGLPIDYEGSSTDPRDFSVRDESGAPVPFEVEREDGFVAVLTGDDGYVRGVHTYVIEYTLSDVILARDDGTADEFYWDLTDFEHAQPIDAFSAEIVFSPELAERLNGDARCYSGPAESTGECGIARDGGAFRASVRGLAPSEGVTVAIGLQPGSVVQPPKRLPNPALDVLPLVVGGAALATSGIGAVLTARMIGRRRVARGIVVAQYDVPAELPPLIAAPVVGVSRSVVPAEIVHLAVSGAIRIEEGEQKRGLFGTREGRPVLRVVDPSLARDDLDARAMRAIFPSTEPGTAFELPEESESFAQSMSGLAAAGAEEAAARGYFTRERSGAARVLGLVSLGIVAVLAVLLVLTFLLRPFSASPVICIIAGVIALVLAVASISKHRVHTPLGAERREYLEGVKLFIGVAEEERLGVLQSYSGAERGQDGTVDVIRLYEKLLPYAMLFGLEKEWGRVLAVKYREQPGYAPLWYPGVAAHGIGDLGSTISSFTSSLQSSVSYSSSSSGGSGGGGFSGGGGGGGFSGGR</sequence>
<keyword evidence="2" id="KW-1133">Transmembrane helix</keyword>
<reference evidence="6" key="1">
    <citation type="submission" date="2021-03" db="EMBL/GenBank/DDBJ databases">
        <title>Leucobacter chromiisoli sp. nov., isolated from chromium-containing soil of chemical plant.</title>
        <authorList>
            <person name="Xu Z."/>
        </authorList>
    </citation>
    <scope>NUCLEOTIDE SEQUENCE</scope>
    <source>
        <strain evidence="6">A2</strain>
    </source>
</reference>
<dbReference type="Pfam" id="PF09972">
    <property type="entry name" value="DUF2207"/>
    <property type="match status" value="1"/>
</dbReference>
<feature type="signal peptide" evidence="3">
    <location>
        <begin position="1"/>
        <end position="29"/>
    </location>
</feature>
<feature type="domain" description="Predicted membrane protein YciQ-like C-terminal" evidence="5">
    <location>
        <begin position="285"/>
        <end position="532"/>
    </location>
</feature>
<evidence type="ECO:0000256" key="1">
    <source>
        <dbReference type="SAM" id="MobiDB-lite"/>
    </source>
</evidence>
<evidence type="ECO:0000256" key="3">
    <source>
        <dbReference type="SAM" id="SignalP"/>
    </source>
</evidence>
<organism evidence="6 7">
    <name type="scientific">Leucobacter ruminantium</name>
    <dbReference type="NCBI Taxonomy" id="1289170"/>
    <lineage>
        <taxon>Bacteria</taxon>
        <taxon>Bacillati</taxon>
        <taxon>Actinomycetota</taxon>
        <taxon>Actinomycetes</taxon>
        <taxon>Micrococcales</taxon>
        <taxon>Microbacteriaceae</taxon>
        <taxon>Leucobacter</taxon>
    </lineage>
</organism>
<proteinExistence type="predicted"/>
<dbReference type="EMBL" id="JAGDYL010000006">
    <property type="protein sequence ID" value="MBO1804625.1"/>
    <property type="molecule type" value="Genomic_DNA"/>
</dbReference>
<gene>
    <name evidence="6" type="ORF">J4H91_04740</name>
</gene>
<keyword evidence="7" id="KW-1185">Reference proteome</keyword>
<dbReference type="Proteomes" id="UP000664398">
    <property type="component" value="Unassembled WGS sequence"/>
</dbReference>
<feature type="transmembrane region" description="Helical" evidence="2">
    <location>
        <begin position="247"/>
        <end position="268"/>
    </location>
</feature>
<dbReference type="InterPro" id="IPR048389">
    <property type="entry name" value="YciQ-like_C"/>
</dbReference>
<feature type="compositionally biased region" description="Gly residues" evidence="1">
    <location>
        <begin position="582"/>
        <end position="602"/>
    </location>
</feature>
<protein>
    <submittedName>
        <fullName evidence="6">DUF2207 domain-containing protein</fullName>
    </submittedName>
</protein>
<dbReference type="Pfam" id="PF20990">
    <property type="entry name" value="DUF2207_C"/>
    <property type="match status" value="1"/>
</dbReference>
<keyword evidence="2" id="KW-0472">Membrane</keyword>
<evidence type="ECO:0000259" key="5">
    <source>
        <dbReference type="Pfam" id="PF20990"/>
    </source>
</evidence>
<name>A0A939LTP0_9MICO</name>
<feature type="region of interest" description="Disordered" evidence="1">
    <location>
        <begin position="577"/>
        <end position="602"/>
    </location>
</feature>
<dbReference type="RefSeq" id="WP_208045117.1">
    <property type="nucleotide sequence ID" value="NZ_JAGDYL010000006.1"/>
</dbReference>
<dbReference type="InterPro" id="IPR018702">
    <property type="entry name" value="DUF2207"/>
</dbReference>
<evidence type="ECO:0000259" key="4">
    <source>
        <dbReference type="Pfam" id="PF09972"/>
    </source>
</evidence>
<accession>A0A939LTP0</accession>
<evidence type="ECO:0000256" key="2">
    <source>
        <dbReference type="SAM" id="Phobius"/>
    </source>
</evidence>
<dbReference type="AlphaFoldDB" id="A0A939LTP0"/>
<feature type="transmembrane region" description="Helical" evidence="2">
    <location>
        <begin position="438"/>
        <end position="458"/>
    </location>
</feature>
<feature type="chain" id="PRO_5036876010" evidence="3">
    <location>
        <begin position="30"/>
        <end position="602"/>
    </location>
</feature>
<feature type="transmembrane region" description="Helical" evidence="2">
    <location>
        <begin position="411"/>
        <end position="432"/>
    </location>
</feature>
<keyword evidence="2" id="KW-0812">Transmembrane</keyword>